<protein>
    <submittedName>
        <fullName evidence="1">Uncharacterized protein</fullName>
    </submittedName>
</protein>
<evidence type="ECO:0000313" key="1">
    <source>
        <dbReference type="EMBL" id="GAG58146.1"/>
    </source>
</evidence>
<organism evidence="1">
    <name type="scientific">marine sediment metagenome</name>
    <dbReference type="NCBI Taxonomy" id="412755"/>
    <lineage>
        <taxon>unclassified sequences</taxon>
        <taxon>metagenomes</taxon>
        <taxon>ecological metagenomes</taxon>
    </lineage>
</organism>
<name>X1ADK5_9ZZZZ</name>
<proteinExistence type="predicted"/>
<sequence>SICRFSGLHRGQNLSVSSVLANILEQRKHLRLLGLRVLILEDIYMLRAWA</sequence>
<accession>X1ADK5</accession>
<dbReference type="AlphaFoldDB" id="X1ADK5"/>
<feature type="non-terminal residue" evidence="1">
    <location>
        <position position="1"/>
    </location>
</feature>
<dbReference type="EMBL" id="BART01008790">
    <property type="protein sequence ID" value="GAG58146.1"/>
    <property type="molecule type" value="Genomic_DNA"/>
</dbReference>
<gene>
    <name evidence="1" type="ORF">S01H4_19675</name>
</gene>
<reference evidence="1" key="1">
    <citation type="journal article" date="2014" name="Front. Microbiol.">
        <title>High frequency of phylogenetically diverse reductive dehalogenase-homologous genes in deep subseafloor sedimentary metagenomes.</title>
        <authorList>
            <person name="Kawai M."/>
            <person name="Futagami T."/>
            <person name="Toyoda A."/>
            <person name="Takaki Y."/>
            <person name="Nishi S."/>
            <person name="Hori S."/>
            <person name="Arai W."/>
            <person name="Tsubouchi T."/>
            <person name="Morono Y."/>
            <person name="Uchiyama I."/>
            <person name="Ito T."/>
            <person name="Fujiyama A."/>
            <person name="Inagaki F."/>
            <person name="Takami H."/>
        </authorList>
    </citation>
    <scope>NUCLEOTIDE SEQUENCE</scope>
    <source>
        <strain evidence="1">Expedition CK06-06</strain>
    </source>
</reference>
<comment type="caution">
    <text evidence="1">The sequence shown here is derived from an EMBL/GenBank/DDBJ whole genome shotgun (WGS) entry which is preliminary data.</text>
</comment>